<dbReference type="AlphaFoldDB" id="A0A8S4RU75"/>
<sequence>MVGAHGSKNCWTLESQCAGMATPHRKTQRWSTLNEEYKRHIASHRKALETVDFGTPVKTSISISLALPCQ</sequence>
<proteinExistence type="predicted"/>
<name>A0A8S4RU75_9NEOP</name>
<evidence type="ECO:0000313" key="1">
    <source>
        <dbReference type="EMBL" id="CAH2240789.1"/>
    </source>
</evidence>
<accession>A0A8S4RU75</accession>
<gene>
    <name evidence="1" type="primary">jg2489</name>
    <name evidence="1" type="ORF">PAEG_LOCUS17297</name>
</gene>
<organism evidence="1 2">
    <name type="scientific">Pararge aegeria aegeria</name>
    <dbReference type="NCBI Taxonomy" id="348720"/>
    <lineage>
        <taxon>Eukaryota</taxon>
        <taxon>Metazoa</taxon>
        <taxon>Ecdysozoa</taxon>
        <taxon>Arthropoda</taxon>
        <taxon>Hexapoda</taxon>
        <taxon>Insecta</taxon>
        <taxon>Pterygota</taxon>
        <taxon>Neoptera</taxon>
        <taxon>Endopterygota</taxon>
        <taxon>Lepidoptera</taxon>
        <taxon>Glossata</taxon>
        <taxon>Ditrysia</taxon>
        <taxon>Papilionoidea</taxon>
        <taxon>Nymphalidae</taxon>
        <taxon>Satyrinae</taxon>
        <taxon>Satyrini</taxon>
        <taxon>Parargina</taxon>
        <taxon>Pararge</taxon>
    </lineage>
</organism>
<dbReference type="Proteomes" id="UP000838756">
    <property type="component" value="Unassembled WGS sequence"/>
</dbReference>
<comment type="caution">
    <text evidence="1">The sequence shown here is derived from an EMBL/GenBank/DDBJ whole genome shotgun (WGS) entry which is preliminary data.</text>
</comment>
<evidence type="ECO:0000313" key="2">
    <source>
        <dbReference type="Proteomes" id="UP000838756"/>
    </source>
</evidence>
<reference evidence="1" key="1">
    <citation type="submission" date="2022-03" db="EMBL/GenBank/DDBJ databases">
        <authorList>
            <person name="Lindestad O."/>
        </authorList>
    </citation>
    <scope>NUCLEOTIDE SEQUENCE</scope>
</reference>
<keyword evidence="2" id="KW-1185">Reference proteome</keyword>
<dbReference type="EMBL" id="CAKXAJ010025551">
    <property type="protein sequence ID" value="CAH2240789.1"/>
    <property type="molecule type" value="Genomic_DNA"/>
</dbReference>
<protein>
    <submittedName>
        <fullName evidence="1">Jg2489 protein</fullName>
    </submittedName>
</protein>